<evidence type="ECO:0000313" key="3">
    <source>
        <dbReference type="EMBL" id="CAA0840560.1"/>
    </source>
</evidence>
<dbReference type="OrthoDB" id="1674685at2759"/>
<accession>A0A9N7RPH2</accession>
<dbReference type="PANTHER" id="PTHR35289:SF1">
    <property type="entry name" value="ATP SYNTHASE 9 MITOCHONDRIAL-RELATED"/>
    <property type="match status" value="1"/>
</dbReference>
<dbReference type="EMBL" id="CACSLK010033405">
    <property type="protein sequence ID" value="CAA0840560.1"/>
    <property type="molecule type" value="Genomic_DNA"/>
</dbReference>
<evidence type="ECO:0000313" key="4">
    <source>
        <dbReference type="Proteomes" id="UP001153555"/>
    </source>
</evidence>
<proteinExistence type="predicted"/>
<evidence type="ECO:0000259" key="2">
    <source>
        <dbReference type="Pfam" id="PF26057"/>
    </source>
</evidence>
<sequence>MKPKQRVDVIESVNQPEGRPFHRANPVAPGGEEAGPSNRTPPVVPYPYEPEEVIGGDSVLSIQQRLLAQYPSPSYEAIEMTKMQAEDLFEVKVDIIRLMGVLDPEGDWERRGARALDNPRTATGEQAVLGETL</sequence>
<comment type="caution">
    <text evidence="3">The sequence shown here is derived from an EMBL/GenBank/DDBJ whole genome shotgun (WGS) entry which is preliminary data.</text>
</comment>
<feature type="domain" description="DUF8018" evidence="2">
    <location>
        <begin position="51"/>
        <end position="127"/>
    </location>
</feature>
<feature type="region of interest" description="Disordered" evidence="1">
    <location>
        <begin position="1"/>
        <end position="45"/>
    </location>
</feature>
<gene>
    <name evidence="3" type="ORF">SHERM_06662</name>
</gene>
<protein>
    <recommendedName>
        <fullName evidence="2">DUF8018 domain-containing protein</fullName>
    </recommendedName>
</protein>
<dbReference type="InterPro" id="IPR052694">
    <property type="entry name" value="Mt_uS3-like"/>
</dbReference>
<organism evidence="3 4">
    <name type="scientific">Striga hermonthica</name>
    <name type="common">Purple witchweed</name>
    <name type="synonym">Buchnera hermonthica</name>
    <dbReference type="NCBI Taxonomy" id="68872"/>
    <lineage>
        <taxon>Eukaryota</taxon>
        <taxon>Viridiplantae</taxon>
        <taxon>Streptophyta</taxon>
        <taxon>Embryophyta</taxon>
        <taxon>Tracheophyta</taxon>
        <taxon>Spermatophyta</taxon>
        <taxon>Magnoliopsida</taxon>
        <taxon>eudicotyledons</taxon>
        <taxon>Gunneridae</taxon>
        <taxon>Pentapetalae</taxon>
        <taxon>asterids</taxon>
        <taxon>lamiids</taxon>
        <taxon>Lamiales</taxon>
        <taxon>Orobanchaceae</taxon>
        <taxon>Buchnereae</taxon>
        <taxon>Striga</taxon>
    </lineage>
</organism>
<reference evidence="3" key="1">
    <citation type="submission" date="2019-12" db="EMBL/GenBank/DDBJ databases">
        <authorList>
            <person name="Scholes J."/>
        </authorList>
    </citation>
    <scope>NUCLEOTIDE SEQUENCE</scope>
</reference>
<dbReference type="Pfam" id="PF26057">
    <property type="entry name" value="DUF8018"/>
    <property type="match status" value="1"/>
</dbReference>
<name>A0A9N7RPH2_STRHE</name>
<dbReference type="InterPro" id="IPR058331">
    <property type="entry name" value="DUF8018"/>
</dbReference>
<dbReference type="PANTHER" id="PTHR35289">
    <property type="entry name" value="TRANSMEMBRANE PROTEIN"/>
    <property type="match status" value="1"/>
</dbReference>
<dbReference type="AlphaFoldDB" id="A0A9N7RPH2"/>
<keyword evidence="4" id="KW-1185">Reference proteome</keyword>
<evidence type="ECO:0000256" key="1">
    <source>
        <dbReference type="SAM" id="MobiDB-lite"/>
    </source>
</evidence>
<dbReference type="Proteomes" id="UP001153555">
    <property type="component" value="Unassembled WGS sequence"/>
</dbReference>